<dbReference type="PANTHER" id="PTHR14845:SF5">
    <property type="entry name" value="BASAL BODY-ORIENTATION FACTOR 1"/>
    <property type="match status" value="1"/>
</dbReference>
<comment type="subcellular location">
    <subcellularLocation>
        <location evidence="1">Cytoplasm</location>
        <location evidence="1">Cytoskeleton</location>
        <location evidence="1">Cilium basal body</location>
    </subcellularLocation>
</comment>
<protein>
    <recommendedName>
        <fullName evidence="3">Basal body-orientation factor 1</fullName>
    </recommendedName>
    <alternativeName>
        <fullName evidence="9">Coiled-coil domain-containing protein 176</fullName>
    </alternativeName>
</protein>
<name>A0A6P3W8Z6_CLUHA</name>
<keyword evidence="13" id="KW-1185">Reference proteome</keyword>
<evidence type="ECO:0000313" key="13">
    <source>
        <dbReference type="Proteomes" id="UP000515152"/>
    </source>
</evidence>
<evidence type="ECO:0000256" key="2">
    <source>
        <dbReference type="ARBA" id="ARBA00007508"/>
    </source>
</evidence>
<dbReference type="CTD" id="565282"/>
<evidence type="ECO:0000256" key="10">
    <source>
        <dbReference type="SAM" id="Coils"/>
    </source>
</evidence>
<dbReference type="PANTHER" id="PTHR14845">
    <property type="entry name" value="COILED-COIL DOMAIN-CONTAINING 166"/>
    <property type="match status" value="1"/>
</dbReference>
<dbReference type="GeneID" id="105908608"/>
<dbReference type="OrthoDB" id="441129at2759"/>
<keyword evidence="6" id="KW-0969">Cilium</keyword>
<sequence length="517" mass="60394">MIKKKGKKGKKGKGKGKKEGKQESKGERESEIERAKANAALWETRLGITESSRLEYREAARRLAHANEQLTNQQYRAEKETVDIIAFLKKKESEKEAKISELEEELEHQKTKALEDKEQIVAEYTQMVNDMEEKFKKRLNEFRMIQGELKTIKEFRKQKANMEQDLNNIKENMHVENKEHKEMLARMEHKFFIEKVRLEKEAEQRIAQLAERAHNEAVVQLDDASCSVFKENMRLNEALTYHMNEVEQLRGRSEAMEEENSSLALHKDTSELMMKQNICKMAVQKKEILELRRKVDMLERALNIMSVQFEREKRETQEQALDSTQANCAELGKLQKLLVLREREIARVKRLAGTILEQRTELEVFFHGALEQVKQEILSNRLQYRQEALEAYHRRMSDARAGGQEYPRIRTFHRKADSTNSVFTDLAEAEKWTNMSSTQVDLSELTWEQKEKVLRLMFAKMNGLKCRKPTQTLNASGEQGRGTIAPRTAEKLLHHTFITQAPVPNRTFDLPDLHHTS</sequence>
<comment type="similarity">
    <text evidence="2">Belongs to the BBOF1 family.</text>
</comment>
<dbReference type="AlphaFoldDB" id="A0A6P3W8Z6"/>
<evidence type="ECO:0000256" key="7">
    <source>
        <dbReference type="ARBA" id="ARBA00023212"/>
    </source>
</evidence>
<dbReference type="RefSeq" id="XP_012692606.2">
    <property type="nucleotide sequence ID" value="XM_012837152.3"/>
</dbReference>
<gene>
    <name evidence="14" type="primary">si:ch211-163l21.10</name>
</gene>
<evidence type="ECO:0000256" key="3">
    <source>
        <dbReference type="ARBA" id="ARBA00015392"/>
    </source>
</evidence>
<evidence type="ECO:0000256" key="1">
    <source>
        <dbReference type="ARBA" id="ARBA00004120"/>
    </source>
</evidence>
<dbReference type="Proteomes" id="UP000515152">
    <property type="component" value="Chromosome 8"/>
</dbReference>
<keyword evidence="7" id="KW-0206">Cytoskeleton</keyword>
<keyword evidence="8" id="KW-0966">Cell projection</keyword>
<keyword evidence="4" id="KW-0963">Cytoplasm</keyword>
<accession>A0A6P3W8Z6</accession>
<feature type="compositionally biased region" description="Basic residues" evidence="11">
    <location>
        <begin position="1"/>
        <end position="16"/>
    </location>
</feature>
<evidence type="ECO:0000313" key="14">
    <source>
        <dbReference type="RefSeq" id="XP_012692606.2"/>
    </source>
</evidence>
<reference evidence="14" key="1">
    <citation type="submission" date="2025-08" db="UniProtKB">
        <authorList>
            <consortium name="RefSeq"/>
        </authorList>
    </citation>
    <scope>IDENTIFICATION</scope>
</reference>
<dbReference type="InterPro" id="IPR032777">
    <property type="entry name" value="DUF4515"/>
</dbReference>
<evidence type="ECO:0000256" key="8">
    <source>
        <dbReference type="ARBA" id="ARBA00023273"/>
    </source>
</evidence>
<organism evidence="13 14">
    <name type="scientific">Clupea harengus</name>
    <name type="common">Atlantic herring</name>
    <dbReference type="NCBI Taxonomy" id="7950"/>
    <lineage>
        <taxon>Eukaryota</taxon>
        <taxon>Metazoa</taxon>
        <taxon>Chordata</taxon>
        <taxon>Craniata</taxon>
        <taxon>Vertebrata</taxon>
        <taxon>Euteleostomi</taxon>
        <taxon>Actinopterygii</taxon>
        <taxon>Neopterygii</taxon>
        <taxon>Teleostei</taxon>
        <taxon>Clupei</taxon>
        <taxon>Clupeiformes</taxon>
        <taxon>Clupeoidei</taxon>
        <taxon>Clupeidae</taxon>
        <taxon>Clupea</taxon>
    </lineage>
</organism>
<dbReference type="Pfam" id="PF14988">
    <property type="entry name" value="DUF4515"/>
    <property type="match status" value="1"/>
</dbReference>
<evidence type="ECO:0000259" key="12">
    <source>
        <dbReference type="Pfam" id="PF14988"/>
    </source>
</evidence>
<feature type="coiled-coil region" evidence="10">
    <location>
        <begin position="53"/>
        <end position="213"/>
    </location>
</feature>
<evidence type="ECO:0000256" key="5">
    <source>
        <dbReference type="ARBA" id="ARBA00023054"/>
    </source>
</evidence>
<feature type="compositionally biased region" description="Basic and acidic residues" evidence="11">
    <location>
        <begin position="17"/>
        <end position="33"/>
    </location>
</feature>
<evidence type="ECO:0000256" key="9">
    <source>
        <dbReference type="ARBA" id="ARBA00031573"/>
    </source>
</evidence>
<feature type="domain" description="DUF4515" evidence="12">
    <location>
        <begin position="84"/>
        <end position="263"/>
    </location>
</feature>
<proteinExistence type="inferred from homology"/>
<keyword evidence="5 10" id="KW-0175">Coiled coil</keyword>
<evidence type="ECO:0000256" key="4">
    <source>
        <dbReference type="ARBA" id="ARBA00022490"/>
    </source>
</evidence>
<feature type="coiled-coil region" evidence="10">
    <location>
        <begin position="239"/>
        <end position="327"/>
    </location>
</feature>
<dbReference type="KEGG" id="char:105908608"/>
<evidence type="ECO:0000256" key="11">
    <source>
        <dbReference type="SAM" id="MobiDB-lite"/>
    </source>
</evidence>
<evidence type="ECO:0000256" key="6">
    <source>
        <dbReference type="ARBA" id="ARBA00023069"/>
    </source>
</evidence>
<feature type="region of interest" description="Disordered" evidence="11">
    <location>
        <begin position="1"/>
        <end position="33"/>
    </location>
</feature>